<dbReference type="InterPro" id="IPR011989">
    <property type="entry name" value="ARM-like"/>
</dbReference>
<dbReference type="EMBL" id="AP017457">
    <property type="protein sequence ID" value="BAU99141.1"/>
    <property type="molecule type" value="Genomic_DNA"/>
</dbReference>
<dbReference type="SUPFAM" id="SSF48371">
    <property type="entry name" value="ARM repeat"/>
    <property type="match status" value="1"/>
</dbReference>
<organism evidence="1 2">
    <name type="scientific">Aurantimicrobium minutum</name>
    <dbReference type="NCBI Taxonomy" id="708131"/>
    <lineage>
        <taxon>Bacteria</taxon>
        <taxon>Bacillati</taxon>
        <taxon>Actinomycetota</taxon>
        <taxon>Actinomycetes</taxon>
        <taxon>Micrococcales</taxon>
        <taxon>Microbacteriaceae</taxon>
        <taxon>Aurantimicrobium</taxon>
    </lineage>
</organism>
<dbReference type="Proteomes" id="UP000243847">
    <property type="component" value="Chromosome sequence1"/>
</dbReference>
<evidence type="ECO:0000313" key="2">
    <source>
        <dbReference type="Proteomes" id="UP000243847"/>
    </source>
</evidence>
<dbReference type="GeneID" id="80451791"/>
<name>A0A173LXA6_9MICO</name>
<dbReference type="RefSeq" id="WP_096381207.1">
    <property type="nucleotide sequence ID" value="NZ_AP017457.1"/>
</dbReference>
<dbReference type="OrthoDB" id="5113951at2"/>
<dbReference type="InterPro" id="IPR016024">
    <property type="entry name" value="ARM-type_fold"/>
</dbReference>
<gene>
    <name evidence="1" type="ORF">AUMI_15990</name>
</gene>
<evidence type="ECO:0000313" key="1">
    <source>
        <dbReference type="EMBL" id="BAU99141.1"/>
    </source>
</evidence>
<reference evidence="1 2" key="1">
    <citation type="journal article" date="2016" name="Genome Announc.">
        <title>Complete Genome Sequence of Aurantimicrobium minutum Type Strain KNCT, a Planktonic Ultramicrobacterium Isolated from River Water.</title>
        <authorList>
            <person name="Nakai R."/>
            <person name="Fujisawa T."/>
            <person name="Nakamura Y."/>
            <person name="Nishide H."/>
            <person name="Uchiyama I."/>
            <person name="Baba T."/>
            <person name="Toyoda A."/>
            <person name="Fujiyama A."/>
            <person name="Naganuma T."/>
            <person name="Niki H."/>
        </authorList>
    </citation>
    <scope>NUCLEOTIDE SEQUENCE [LARGE SCALE GENOMIC DNA]</scope>
    <source>
        <strain evidence="1 2">KNC</strain>
    </source>
</reference>
<protein>
    <submittedName>
        <fullName evidence="1">Ribulose-5-phosphate 3-epimerase</fullName>
    </submittedName>
</protein>
<dbReference type="KEGG" id="amin:AUMI_15990"/>
<accession>A0A173LXA6</accession>
<sequence>MSCIRFNTPAQRAQLDMLRNDKKLNETAVAQFLGPEFGETKIKRLRTMAVDKNPKIRESVALSYHVPEEVMWKLAKDKNEGVRICVARNETTPCDILRFLASDKSEQVRSWVAVNFFVPQDVMETLASDKSASVRKLVAWKASLAEEELQAAS</sequence>
<dbReference type="Gene3D" id="1.25.10.10">
    <property type="entry name" value="Leucine-rich Repeat Variant"/>
    <property type="match status" value="1"/>
</dbReference>
<dbReference type="AlphaFoldDB" id="A0A173LXA6"/>
<proteinExistence type="predicted"/>